<dbReference type="EMBL" id="JAAGLI010000213">
    <property type="protein sequence ID" value="NEA22584.1"/>
    <property type="molecule type" value="Genomic_DNA"/>
</dbReference>
<accession>A0A6L9QEF5</accession>
<reference evidence="1 2" key="1">
    <citation type="submission" date="2020-01" db="EMBL/GenBank/DDBJ databases">
        <title>Insect and environment-associated Actinomycetes.</title>
        <authorList>
            <person name="Currrie C."/>
            <person name="Chevrette M."/>
            <person name="Carlson C."/>
            <person name="Stubbendieck R."/>
            <person name="Wendt-Pienkowski E."/>
        </authorList>
    </citation>
    <scope>NUCLEOTIDE SEQUENCE [LARGE SCALE GENOMIC DNA]</scope>
    <source>
        <strain evidence="1 2">SID10258</strain>
    </source>
</reference>
<evidence type="ECO:0000313" key="1">
    <source>
        <dbReference type="EMBL" id="NEA22584.1"/>
    </source>
</evidence>
<organism evidence="1 2">
    <name type="scientific">Actinomadura bangladeshensis</name>
    <dbReference type="NCBI Taxonomy" id="453573"/>
    <lineage>
        <taxon>Bacteria</taxon>
        <taxon>Bacillati</taxon>
        <taxon>Actinomycetota</taxon>
        <taxon>Actinomycetes</taxon>
        <taxon>Streptosporangiales</taxon>
        <taxon>Thermomonosporaceae</taxon>
        <taxon>Actinomadura</taxon>
    </lineage>
</organism>
<dbReference type="AlphaFoldDB" id="A0A6L9QEF5"/>
<evidence type="ECO:0000313" key="2">
    <source>
        <dbReference type="Proteomes" id="UP000475532"/>
    </source>
</evidence>
<proteinExistence type="predicted"/>
<name>A0A6L9QEF5_9ACTN</name>
<evidence type="ECO:0008006" key="3">
    <source>
        <dbReference type="Google" id="ProtNLM"/>
    </source>
</evidence>
<dbReference type="Proteomes" id="UP000475532">
    <property type="component" value="Unassembled WGS sequence"/>
</dbReference>
<comment type="caution">
    <text evidence="1">The sequence shown here is derived from an EMBL/GenBank/DDBJ whole genome shotgun (WGS) entry which is preliminary data.</text>
</comment>
<dbReference type="RefSeq" id="WP_163054319.1">
    <property type="nucleotide sequence ID" value="NZ_JAAGLI010000213.1"/>
</dbReference>
<sequence length="138" mass="14941">MQDEFPDVEPVIVAYQLEMVPSVHSCTELPPVAEFNTRLPVAQYTRIGGTAIRRTWANGYLMDRPRIDVDVYGGSREQANLAVKKLRAALLGIGGTVRDGIAFSAPEETAGPGLRHDASQNITRIGFTVAVTARFVGA</sequence>
<protein>
    <recommendedName>
        <fullName evidence="3">DUF3168 domain-containing protein</fullName>
    </recommendedName>
</protein>
<gene>
    <name evidence="1" type="ORF">G3I70_08780</name>
</gene>